<proteinExistence type="predicted"/>
<feature type="domain" description="GST N-terminal" evidence="1">
    <location>
        <begin position="3"/>
        <end position="83"/>
    </location>
</feature>
<dbReference type="GO" id="GO:0016034">
    <property type="term" value="F:maleylacetoacetate isomerase activity"/>
    <property type="evidence" value="ECO:0007669"/>
    <property type="project" value="TreeGrafter"/>
</dbReference>
<gene>
    <name evidence="2" type="ORF">HNE05_13845</name>
</gene>
<evidence type="ECO:0000313" key="3">
    <source>
        <dbReference type="Proteomes" id="UP000501379"/>
    </source>
</evidence>
<dbReference type="Gene3D" id="1.20.1050.10">
    <property type="match status" value="1"/>
</dbReference>
<dbReference type="InterPro" id="IPR040079">
    <property type="entry name" value="Glutathione_S-Trfase"/>
</dbReference>
<reference evidence="2" key="1">
    <citation type="submission" date="2020-07" db="EMBL/GenBank/DDBJ databases">
        <title>Nitrate ammonifying Pseudomonas campi sp. nov. isolated from German agricultural grassland.</title>
        <authorList>
            <person name="Timsy T."/>
            <person name="Ulrich A."/>
            <person name="Spanner T."/>
            <person name="Foesel B."/>
            <person name="Kolb S."/>
            <person name="Horn M.A."/>
            <person name="Behrendt U."/>
        </authorList>
    </citation>
    <scope>NUCLEOTIDE SEQUENCE</scope>
    <source>
        <strain evidence="2">S1-A32-2</strain>
    </source>
</reference>
<dbReference type="GO" id="GO:0006559">
    <property type="term" value="P:L-phenylalanine catabolic process"/>
    <property type="evidence" value="ECO:0007669"/>
    <property type="project" value="TreeGrafter"/>
</dbReference>
<evidence type="ECO:0000313" key="2">
    <source>
        <dbReference type="EMBL" id="QKE64388.1"/>
    </source>
</evidence>
<dbReference type="InterPro" id="IPR036249">
    <property type="entry name" value="Thioredoxin-like_sf"/>
</dbReference>
<dbReference type="SFLD" id="SFLDG00358">
    <property type="entry name" value="Main_(cytGST)"/>
    <property type="match status" value="1"/>
</dbReference>
<dbReference type="Pfam" id="PF13410">
    <property type="entry name" value="GST_C_2"/>
    <property type="match status" value="1"/>
</dbReference>
<sequence>MSLTLVIGNKNYSSWSLRAWLALELAGVDYDEQLVQLYGADSRRQLLQHSPTGKVPVLKCEDGVIWDSLAIAEYLAERFPEAHLWPRGSAARAFARSVCAEMHSGFVPLRSHLPMNLRRNQPLAELPAEAAADIARVCALWQECRQRFGQDGPYLFGHASIADAFFAPVAARLRSYQVALPAEAETYVNTIYQWPAFQRWYRAGLQETESNA</sequence>
<dbReference type="Proteomes" id="UP000501379">
    <property type="component" value="Chromosome"/>
</dbReference>
<keyword evidence="3" id="KW-1185">Reference proteome</keyword>
<name>A0A6M8FU66_9GAMM</name>
<dbReference type="CDD" id="cd03194">
    <property type="entry name" value="GST_C_3"/>
    <property type="match status" value="1"/>
</dbReference>
<dbReference type="CDD" id="cd03043">
    <property type="entry name" value="GST_N_1"/>
    <property type="match status" value="1"/>
</dbReference>
<dbReference type="GO" id="GO:0004364">
    <property type="term" value="F:glutathione transferase activity"/>
    <property type="evidence" value="ECO:0007669"/>
    <property type="project" value="TreeGrafter"/>
</dbReference>
<protein>
    <submittedName>
        <fullName evidence="2">Glutathione S-transferase family protein</fullName>
    </submittedName>
</protein>
<dbReference type="SFLD" id="SFLDS00019">
    <property type="entry name" value="Glutathione_Transferase_(cytos"/>
    <property type="match status" value="1"/>
</dbReference>
<organism evidence="2 3">
    <name type="scientific">Aquipseudomonas campi</name>
    <dbReference type="NCBI Taxonomy" id="2731681"/>
    <lineage>
        <taxon>Bacteria</taxon>
        <taxon>Pseudomonadati</taxon>
        <taxon>Pseudomonadota</taxon>
        <taxon>Gammaproteobacteria</taxon>
        <taxon>Pseudomonadales</taxon>
        <taxon>Pseudomonadaceae</taxon>
        <taxon>Aquipseudomonas</taxon>
    </lineage>
</organism>
<accession>A0A6M8FU66</accession>
<dbReference type="GO" id="GO:0006749">
    <property type="term" value="P:glutathione metabolic process"/>
    <property type="evidence" value="ECO:0007669"/>
    <property type="project" value="TreeGrafter"/>
</dbReference>
<dbReference type="SUPFAM" id="SSF52833">
    <property type="entry name" value="Thioredoxin-like"/>
    <property type="match status" value="1"/>
</dbReference>
<dbReference type="PANTHER" id="PTHR42673">
    <property type="entry name" value="MALEYLACETOACETATE ISOMERASE"/>
    <property type="match status" value="1"/>
</dbReference>
<dbReference type="PANTHER" id="PTHR42673:SF4">
    <property type="entry name" value="MALEYLACETOACETATE ISOMERASE"/>
    <property type="match status" value="1"/>
</dbReference>
<dbReference type="EMBL" id="CP053697">
    <property type="protein sequence ID" value="QKE64388.1"/>
    <property type="molecule type" value="Genomic_DNA"/>
</dbReference>
<evidence type="ECO:0000259" key="1">
    <source>
        <dbReference type="PROSITE" id="PS50404"/>
    </source>
</evidence>
<dbReference type="InterPro" id="IPR004045">
    <property type="entry name" value="Glutathione_S-Trfase_N"/>
</dbReference>
<dbReference type="SUPFAM" id="SSF47616">
    <property type="entry name" value="GST C-terminal domain-like"/>
    <property type="match status" value="1"/>
</dbReference>
<dbReference type="InterPro" id="IPR036282">
    <property type="entry name" value="Glutathione-S-Trfase_C_sf"/>
</dbReference>
<dbReference type="KEGG" id="pcam:HNE05_13845"/>
<dbReference type="Gene3D" id="3.40.30.10">
    <property type="entry name" value="Glutaredoxin"/>
    <property type="match status" value="1"/>
</dbReference>
<dbReference type="PROSITE" id="PS50404">
    <property type="entry name" value="GST_NTER"/>
    <property type="match status" value="1"/>
</dbReference>
<dbReference type="Pfam" id="PF13409">
    <property type="entry name" value="GST_N_2"/>
    <property type="match status" value="1"/>
</dbReference>
<dbReference type="AlphaFoldDB" id="A0A6M8FU66"/>
<dbReference type="RefSeq" id="WP_173209248.1">
    <property type="nucleotide sequence ID" value="NZ_CP053697.2"/>
</dbReference>